<sequence>MYSVARTNASVLYFYMLLITPLQPTSTKRLS</sequence>
<organism evidence="1">
    <name type="scientific">Rhizophora mucronata</name>
    <name type="common">Asiatic mangrove</name>
    <dbReference type="NCBI Taxonomy" id="61149"/>
    <lineage>
        <taxon>Eukaryota</taxon>
        <taxon>Viridiplantae</taxon>
        <taxon>Streptophyta</taxon>
        <taxon>Embryophyta</taxon>
        <taxon>Tracheophyta</taxon>
        <taxon>Spermatophyta</taxon>
        <taxon>Magnoliopsida</taxon>
        <taxon>eudicotyledons</taxon>
        <taxon>Gunneridae</taxon>
        <taxon>Pentapetalae</taxon>
        <taxon>rosids</taxon>
        <taxon>fabids</taxon>
        <taxon>Malpighiales</taxon>
        <taxon>Rhizophoraceae</taxon>
        <taxon>Rhizophora</taxon>
    </lineage>
</organism>
<accession>A0A2P2JGS0</accession>
<proteinExistence type="predicted"/>
<evidence type="ECO:0000313" key="1">
    <source>
        <dbReference type="EMBL" id="MBW92676.1"/>
    </source>
</evidence>
<dbReference type="EMBL" id="GGEC01012193">
    <property type="protein sequence ID" value="MBW92676.1"/>
    <property type="molecule type" value="Transcribed_RNA"/>
</dbReference>
<name>A0A2P2JGS0_RHIMU</name>
<reference evidence="1" key="1">
    <citation type="submission" date="2018-02" db="EMBL/GenBank/DDBJ databases">
        <title>Rhizophora mucronata_Transcriptome.</title>
        <authorList>
            <person name="Meera S.P."/>
            <person name="Sreeshan A."/>
            <person name="Augustine A."/>
        </authorList>
    </citation>
    <scope>NUCLEOTIDE SEQUENCE</scope>
    <source>
        <tissue evidence="1">Leaf</tissue>
    </source>
</reference>
<dbReference type="AlphaFoldDB" id="A0A2P2JGS0"/>
<protein>
    <submittedName>
        <fullName evidence="1">Uncharacterized protein</fullName>
    </submittedName>
</protein>